<dbReference type="PANTHER" id="PTHR30401:SF0">
    <property type="entry name" value="TRNA 2-SELENOURIDINE SYNTHASE"/>
    <property type="match status" value="1"/>
</dbReference>
<dbReference type="Proteomes" id="UP000565468">
    <property type="component" value="Unassembled WGS sequence"/>
</dbReference>
<dbReference type="Gene3D" id="3.40.250.10">
    <property type="entry name" value="Rhodanese-like domain"/>
    <property type="match status" value="1"/>
</dbReference>
<dbReference type="SMART" id="SM00450">
    <property type="entry name" value="RHOD"/>
    <property type="match status" value="1"/>
</dbReference>
<dbReference type="InterPro" id="IPR001763">
    <property type="entry name" value="Rhodanese-like_dom"/>
</dbReference>
<evidence type="ECO:0000313" key="4">
    <source>
        <dbReference type="Proteomes" id="UP000565468"/>
    </source>
</evidence>
<evidence type="ECO:0000256" key="1">
    <source>
        <dbReference type="ARBA" id="ARBA00023266"/>
    </source>
</evidence>
<dbReference type="SUPFAM" id="SSF52821">
    <property type="entry name" value="Rhodanese/Cell cycle control phosphatase"/>
    <property type="match status" value="1"/>
</dbReference>
<dbReference type="NCBIfam" id="TIGR03167">
    <property type="entry name" value="tRNA_sel_U_synt"/>
    <property type="match status" value="1"/>
</dbReference>
<dbReference type="Pfam" id="PF26341">
    <property type="entry name" value="AAA_SelU"/>
    <property type="match status" value="1"/>
</dbReference>
<dbReference type="InterPro" id="IPR017582">
    <property type="entry name" value="SelU"/>
</dbReference>
<name>A0A848M742_PAELE</name>
<dbReference type="RefSeq" id="WP_169505303.1">
    <property type="nucleotide sequence ID" value="NZ_JABBPN010000010.1"/>
</dbReference>
<keyword evidence="1" id="KW-0711">Selenium</keyword>
<dbReference type="Pfam" id="PF00581">
    <property type="entry name" value="Rhodanese"/>
    <property type="match status" value="1"/>
</dbReference>
<accession>A0A848M742</accession>
<dbReference type="Gene3D" id="3.40.50.300">
    <property type="entry name" value="P-loop containing nucleotide triphosphate hydrolases"/>
    <property type="match status" value="1"/>
</dbReference>
<dbReference type="AlphaFoldDB" id="A0A848M742"/>
<proteinExistence type="predicted"/>
<dbReference type="GO" id="GO:0002098">
    <property type="term" value="P:tRNA wobble uridine modification"/>
    <property type="evidence" value="ECO:0007669"/>
    <property type="project" value="InterPro"/>
</dbReference>
<dbReference type="InterPro" id="IPR036873">
    <property type="entry name" value="Rhodanese-like_dom_sf"/>
</dbReference>
<gene>
    <name evidence="3" type="primary">mnmH</name>
    <name evidence="3" type="ORF">HII30_12105</name>
</gene>
<dbReference type="NCBIfam" id="NF008752">
    <property type="entry name" value="PRK11784.1-4"/>
    <property type="match status" value="1"/>
</dbReference>
<dbReference type="EMBL" id="JABBPN010000010">
    <property type="protein sequence ID" value="NMO96515.1"/>
    <property type="molecule type" value="Genomic_DNA"/>
</dbReference>
<dbReference type="PANTHER" id="PTHR30401">
    <property type="entry name" value="TRNA 2-SELENOURIDINE SYNTHASE"/>
    <property type="match status" value="1"/>
</dbReference>
<comment type="caution">
    <text evidence="3">The sequence shown here is derived from an EMBL/GenBank/DDBJ whole genome shotgun (WGS) entry which is preliminary data.</text>
</comment>
<keyword evidence="4" id="KW-1185">Reference proteome</keyword>
<reference evidence="3 4" key="1">
    <citation type="submission" date="2020-04" db="EMBL/GenBank/DDBJ databases">
        <title>Paenibacillus algicola sp. nov., a novel marine bacterium producing alginate lyase.</title>
        <authorList>
            <person name="Huang H."/>
        </authorList>
    </citation>
    <scope>NUCLEOTIDE SEQUENCE [LARGE SCALE GENOMIC DNA]</scope>
    <source>
        <strain evidence="3 4">L7-75</strain>
    </source>
</reference>
<dbReference type="NCBIfam" id="NF008750">
    <property type="entry name" value="PRK11784.1-2"/>
    <property type="match status" value="1"/>
</dbReference>
<protein>
    <submittedName>
        <fullName evidence="3">tRNA 2-selenouridine(34) synthase MnmH</fullName>
    </submittedName>
</protein>
<evidence type="ECO:0000259" key="2">
    <source>
        <dbReference type="PROSITE" id="PS50206"/>
    </source>
</evidence>
<evidence type="ECO:0000313" key="3">
    <source>
        <dbReference type="EMBL" id="NMO96515.1"/>
    </source>
</evidence>
<dbReference type="InterPro" id="IPR058840">
    <property type="entry name" value="AAA_SelU"/>
</dbReference>
<feature type="domain" description="Rhodanese" evidence="2">
    <location>
        <begin position="15"/>
        <end position="130"/>
    </location>
</feature>
<dbReference type="PROSITE" id="PS50206">
    <property type="entry name" value="RHODANESE_3"/>
    <property type="match status" value="1"/>
</dbReference>
<organism evidence="3 4">
    <name type="scientific">Paenibacillus lemnae</name>
    <dbReference type="NCBI Taxonomy" id="1330551"/>
    <lineage>
        <taxon>Bacteria</taxon>
        <taxon>Bacillati</taxon>
        <taxon>Bacillota</taxon>
        <taxon>Bacilli</taxon>
        <taxon>Bacillales</taxon>
        <taxon>Paenibacillaceae</taxon>
        <taxon>Paenibacillus</taxon>
    </lineage>
</organism>
<dbReference type="SUPFAM" id="SSF52540">
    <property type="entry name" value="P-loop containing nucleoside triphosphate hydrolases"/>
    <property type="match status" value="1"/>
</dbReference>
<dbReference type="GO" id="GO:0043828">
    <property type="term" value="F:tRNA 2-selenouridine synthase activity"/>
    <property type="evidence" value="ECO:0007669"/>
    <property type="project" value="InterPro"/>
</dbReference>
<dbReference type="InterPro" id="IPR027417">
    <property type="entry name" value="P-loop_NTPase"/>
</dbReference>
<sequence>MFQDIKVEEWIQQKDHKTITLIDVRSPSEYRDSTIPGSLNIPVFNDEERAEIGTLYKQVSVEAAKERGLEIMSAKLPSFIRQFKEIEGDKAVFCWRGGMRSRTAATVLSLMDIHVKRIQGGIKAYRKLVVDTLAHTRMDMEAVVLHGFTGTGKTEILQQLKSEGYPVLDLEKLSGHRGSIFGHIGLPSHNQKTFDAHFYESLRELSHSPYVLLEAESKRIGKVVLPEFLMEKKEGGTAIILQLPMEQRVAQILKDYHPEQHKEACIQAFQRIKERIHTPVAAEIANCLKEDSFAEAVRLLLVHYYDPKYDHSARLYDENKQIVVHAQNTKEAAEHIKSILQQRFH</sequence>